<evidence type="ECO:0000313" key="2">
    <source>
        <dbReference type="EMBL" id="EFX01801.1"/>
    </source>
</evidence>
<feature type="compositionally biased region" description="Basic residues" evidence="1">
    <location>
        <begin position="206"/>
        <end position="218"/>
    </location>
</feature>
<keyword evidence="3" id="KW-1185">Reference proteome</keyword>
<feature type="region of interest" description="Disordered" evidence="1">
    <location>
        <begin position="142"/>
        <end position="164"/>
    </location>
</feature>
<proteinExistence type="predicted"/>
<dbReference type="STRING" id="655863.F0XL76"/>
<sequence>MSRRSQRRQAGPSPADGPSASQQPVQYPEIFVAWMPDVALPQPFDPDTYPLDGKQPGSLAEPPLEPYDPDSFVQWGRQRFGDAWFELRTTMIRERRCADLAADSVYRRRQQALRVAERMLERRPLEPAAGVEDAGWKRLWARMASGRPEKPRTQKKHRNWSEERHQFRRFFQREDAVDNVRSERENRQSSKVNNSDDEDANDGGRPSKKTRITAKGKGKQTLPDADTDSDWPPDAIAQKEREDLERLLEIESRWTGKPKRKMTEVQRLFRQWETAHVSTRSGHQTRTTSIIFCQNQPQIQIRLQASARSLELVVL</sequence>
<dbReference type="Proteomes" id="UP000007796">
    <property type="component" value="Unassembled WGS sequence"/>
</dbReference>
<feature type="region of interest" description="Disordered" evidence="1">
    <location>
        <begin position="43"/>
        <end position="68"/>
    </location>
</feature>
<dbReference type="AlphaFoldDB" id="F0XL76"/>
<name>F0XL76_GROCL</name>
<dbReference type="EMBL" id="GL629788">
    <property type="protein sequence ID" value="EFX01801.1"/>
    <property type="molecule type" value="Genomic_DNA"/>
</dbReference>
<evidence type="ECO:0000256" key="1">
    <source>
        <dbReference type="SAM" id="MobiDB-lite"/>
    </source>
</evidence>
<dbReference type="InParanoid" id="F0XL76"/>
<dbReference type="HOGENOM" id="CLU_882948_0_0_1"/>
<accession>F0XL76</accession>
<dbReference type="RefSeq" id="XP_014171283.1">
    <property type="nucleotide sequence ID" value="XM_014315808.1"/>
</dbReference>
<feature type="region of interest" description="Disordered" evidence="1">
    <location>
        <begin position="178"/>
        <end position="234"/>
    </location>
</feature>
<organism evidence="3">
    <name type="scientific">Grosmannia clavigera (strain kw1407 / UAMH 11150)</name>
    <name type="common">Blue stain fungus</name>
    <name type="synonym">Graphiocladiella clavigera</name>
    <dbReference type="NCBI Taxonomy" id="655863"/>
    <lineage>
        <taxon>Eukaryota</taxon>
        <taxon>Fungi</taxon>
        <taxon>Dikarya</taxon>
        <taxon>Ascomycota</taxon>
        <taxon>Pezizomycotina</taxon>
        <taxon>Sordariomycetes</taxon>
        <taxon>Sordariomycetidae</taxon>
        <taxon>Ophiostomatales</taxon>
        <taxon>Ophiostomataceae</taxon>
        <taxon>Leptographium</taxon>
    </lineage>
</organism>
<dbReference type="GeneID" id="25981903"/>
<reference evidence="2 3" key="1">
    <citation type="journal article" date="2011" name="Proc. Natl. Acad. Sci. U.S.A.">
        <title>Genome and transcriptome analyses of the mountain pine beetle-fungal symbiont Grosmannia clavigera, a lodgepole pine pathogen.</title>
        <authorList>
            <person name="DiGuistini S."/>
            <person name="Wang Y."/>
            <person name="Liao N.Y."/>
            <person name="Taylor G."/>
            <person name="Tanguay P."/>
            <person name="Feau N."/>
            <person name="Henrissat B."/>
            <person name="Chan S.K."/>
            <person name="Hesse-Orce U."/>
            <person name="Alamouti S.M."/>
            <person name="Tsui C.K.M."/>
            <person name="Docking R.T."/>
            <person name="Levasseur A."/>
            <person name="Haridas S."/>
            <person name="Robertson G."/>
            <person name="Birol I."/>
            <person name="Holt R.A."/>
            <person name="Marra M.A."/>
            <person name="Hamelin R.C."/>
            <person name="Hirst M."/>
            <person name="Jones S.J.M."/>
            <person name="Bohlmann J."/>
            <person name="Breuil C."/>
        </authorList>
    </citation>
    <scope>NUCLEOTIDE SEQUENCE [LARGE SCALE GENOMIC DNA]</scope>
    <source>
        <strain evidence="3">kw1407 / UAMH 11150</strain>
    </source>
</reference>
<feature type="compositionally biased region" description="Basic and acidic residues" evidence="1">
    <location>
        <begin position="178"/>
        <end position="188"/>
    </location>
</feature>
<gene>
    <name evidence="2" type="ORF">CMQ_8267</name>
</gene>
<protein>
    <submittedName>
        <fullName evidence="2">Uncharacterized protein</fullName>
    </submittedName>
</protein>
<evidence type="ECO:0000313" key="3">
    <source>
        <dbReference type="Proteomes" id="UP000007796"/>
    </source>
</evidence>
<feature type="region of interest" description="Disordered" evidence="1">
    <location>
        <begin position="1"/>
        <end position="23"/>
    </location>
</feature>
<dbReference type="OrthoDB" id="5151869at2759"/>